<sequence length="357" mass="40457">MRRVLFLLPYFNLAGTENHVIELIKALKDEYEFLVTAPQGGGITILNSNNIPYREIPYLGFLNIREYKDRVRKIINDFNPHLIHIHGAHELIFIAKKLFPDIPVVFTCHGYPPTFFYLNYSLSAFFSRLADRVICVSNYDKEILIKKGLSKDKVVVIHNGIAESTEGKNLPIKVDGFIIGTTARLTKTKGIKYLVYAFYEVAKRYNNVKLVIIGDGEERKSLENLVKKLNIRDKVYFLGKMPGARDYIKNFQIFVLPSLFEAFGLVILEAFSVKVPVIATSVGGIPEIISDGIDGILVPPKNINALSNAIVTLIEKENMRNELAQKGYEKFINEFTSAKMAKRTRAVYEEILSNSSK</sequence>
<protein>
    <submittedName>
        <fullName evidence="3">Glycosyltransferase family 1 protein</fullName>
    </submittedName>
</protein>
<dbReference type="Gene3D" id="3.40.50.2000">
    <property type="entry name" value="Glycogen Phosphorylase B"/>
    <property type="match status" value="2"/>
</dbReference>
<evidence type="ECO:0000259" key="2">
    <source>
        <dbReference type="Pfam" id="PF13439"/>
    </source>
</evidence>
<comment type="caution">
    <text evidence="3">The sequence shown here is derived from an EMBL/GenBank/DDBJ whole genome shotgun (WGS) entry which is preliminary data.</text>
</comment>
<feature type="domain" description="Glycosyltransferase subfamily 4-like N-terminal" evidence="2">
    <location>
        <begin position="15"/>
        <end position="161"/>
    </location>
</feature>
<proteinExistence type="predicted"/>
<feature type="domain" description="Glycosyl transferase family 1" evidence="1">
    <location>
        <begin position="168"/>
        <end position="329"/>
    </location>
</feature>
<keyword evidence="3" id="KW-0808">Transferase</keyword>
<dbReference type="PANTHER" id="PTHR45947">
    <property type="entry name" value="SULFOQUINOVOSYL TRANSFERASE SQD2"/>
    <property type="match status" value="1"/>
</dbReference>
<gene>
    <name evidence="3" type="ORF">ENW00_08015</name>
</gene>
<name>A0A7C3MPP1_DICTH</name>
<organism evidence="3">
    <name type="scientific">Dictyoglomus thermophilum</name>
    <dbReference type="NCBI Taxonomy" id="14"/>
    <lineage>
        <taxon>Bacteria</taxon>
        <taxon>Pseudomonadati</taxon>
        <taxon>Dictyoglomota</taxon>
        <taxon>Dictyoglomia</taxon>
        <taxon>Dictyoglomales</taxon>
        <taxon>Dictyoglomaceae</taxon>
        <taxon>Dictyoglomus</taxon>
    </lineage>
</organism>
<dbReference type="CDD" id="cd03801">
    <property type="entry name" value="GT4_PimA-like"/>
    <property type="match status" value="1"/>
</dbReference>
<dbReference type="Pfam" id="PF00534">
    <property type="entry name" value="Glycos_transf_1"/>
    <property type="match status" value="1"/>
</dbReference>
<dbReference type="EMBL" id="DTIN01000033">
    <property type="protein sequence ID" value="HFX14072.1"/>
    <property type="molecule type" value="Genomic_DNA"/>
</dbReference>
<dbReference type="GO" id="GO:0016757">
    <property type="term" value="F:glycosyltransferase activity"/>
    <property type="evidence" value="ECO:0007669"/>
    <property type="project" value="InterPro"/>
</dbReference>
<evidence type="ECO:0000259" key="1">
    <source>
        <dbReference type="Pfam" id="PF00534"/>
    </source>
</evidence>
<reference evidence="3" key="1">
    <citation type="journal article" date="2020" name="mSystems">
        <title>Genome- and Community-Level Interaction Insights into Carbon Utilization and Element Cycling Functions of Hydrothermarchaeota in Hydrothermal Sediment.</title>
        <authorList>
            <person name="Zhou Z."/>
            <person name="Liu Y."/>
            <person name="Xu W."/>
            <person name="Pan J."/>
            <person name="Luo Z.H."/>
            <person name="Li M."/>
        </authorList>
    </citation>
    <scope>NUCLEOTIDE SEQUENCE [LARGE SCALE GENOMIC DNA]</scope>
    <source>
        <strain evidence="3">SpSt-81</strain>
    </source>
</reference>
<dbReference type="InterPro" id="IPR001296">
    <property type="entry name" value="Glyco_trans_1"/>
</dbReference>
<dbReference type="InterPro" id="IPR050194">
    <property type="entry name" value="Glycosyltransferase_grp1"/>
</dbReference>
<evidence type="ECO:0000313" key="3">
    <source>
        <dbReference type="EMBL" id="HFX14072.1"/>
    </source>
</evidence>
<dbReference type="AlphaFoldDB" id="A0A7C3MPP1"/>
<dbReference type="PANTHER" id="PTHR45947:SF3">
    <property type="entry name" value="SULFOQUINOVOSYL TRANSFERASE SQD2"/>
    <property type="match status" value="1"/>
</dbReference>
<accession>A0A7C3MPP1</accession>
<dbReference type="Pfam" id="PF13439">
    <property type="entry name" value="Glyco_transf_4"/>
    <property type="match status" value="1"/>
</dbReference>
<dbReference type="InterPro" id="IPR028098">
    <property type="entry name" value="Glyco_trans_4-like_N"/>
</dbReference>
<dbReference type="SUPFAM" id="SSF53756">
    <property type="entry name" value="UDP-Glycosyltransferase/glycogen phosphorylase"/>
    <property type="match status" value="1"/>
</dbReference>